<keyword evidence="1" id="KW-0812">Transmembrane</keyword>
<keyword evidence="1" id="KW-0472">Membrane</keyword>
<feature type="transmembrane region" description="Helical" evidence="1">
    <location>
        <begin position="69"/>
        <end position="88"/>
    </location>
</feature>
<keyword evidence="2" id="KW-0732">Signal</keyword>
<dbReference type="RefSeq" id="WP_101029319.1">
    <property type="nucleotide sequence ID" value="NZ_CABMMZ010000063.1"/>
</dbReference>
<protein>
    <submittedName>
        <fullName evidence="3">Uncharacterized protein</fullName>
    </submittedName>
</protein>
<dbReference type="EMBL" id="NNSR01000063">
    <property type="protein sequence ID" value="PKD28284.1"/>
    <property type="molecule type" value="Genomic_DNA"/>
</dbReference>
<accession>A0A2N0UMU0</accession>
<evidence type="ECO:0000313" key="4">
    <source>
        <dbReference type="Proteomes" id="UP000233425"/>
    </source>
</evidence>
<name>A0A2N0UMU0_9FIRM</name>
<feature type="signal peptide" evidence="2">
    <location>
        <begin position="1"/>
        <end position="21"/>
    </location>
</feature>
<dbReference type="Proteomes" id="UP000233425">
    <property type="component" value="Unassembled WGS sequence"/>
</dbReference>
<evidence type="ECO:0000256" key="2">
    <source>
        <dbReference type="SAM" id="SignalP"/>
    </source>
</evidence>
<evidence type="ECO:0000313" key="3">
    <source>
        <dbReference type="EMBL" id="PKD28284.1"/>
    </source>
</evidence>
<dbReference type="AlphaFoldDB" id="A0A2N0UMU0"/>
<reference evidence="3" key="1">
    <citation type="journal article" date="2018" name="Environ. Microbiol.">
        <title>Sporulation capability and amylosome conservation among diverse human colonic and rumen isolates of the keystone starch-degrader Ruminococcus bromii.</title>
        <authorList>
            <person name="Mukhopadhya I."/>
            <person name="Morais S."/>
            <person name="Laverde-Gomez J."/>
            <person name="Sheridan P.O."/>
            <person name="Walker A.W."/>
            <person name="Kelly W."/>
            <person name="Klieve A.V."/>
            <person name="Ouwerkerk D."/>
            <person name="Duncan S.H."/>
            <person name="Louis P."/>
            <person name="Koropatkin N."/>
            <person name="Cockburn D."/>
            <person name="Kibler R."/>
            <person name="Cooper P.J."/>
            <person name="Sandoval C."/>
            <person name="Crost E."/>
            <person name="Juge N."/>
            <person name="Bayer E.A."/>
            <person name="Flint H.J."/>
        </authorList>
    </citation>
    <scope>NUCLEOTIDE SEQUENCE [LARGE SCALE GENOMIC DNA]</scope>
    <source>
        <strain evidence="3">ATCC 27255</strain>
    </source>
</reference>
<comment type="caution">
    <text evidence="3">The sequence shown here is derived from an EMBL/GenBank/DDBJ whole genome shotgun (WGS) entry which is preliminary data.</text>
</comment>
<proteinExistence type="predicted"/>
<feature type="chain" id="PRO_5038510671" evidence="2">
    <location>
        <begin position="22"/>
        <end position="107"/>
    </location>
</feature>
<evidence type="ECO:0000256" key="1">
    <source>
        <dbReference type="SAM" id="Phobius"/>
    </source>
</evidence>
<keyword evidence="1" id="KW-1133">Transmembrane helix</keyword>
<organism evidence="3 4">
    <name type="scientific">Ruminococcus bromii</name>
    <dbReference type="NCBI Taxonomy" id="40518"/>
    <lineage>
        <taxon>Bacteria</taxon>
        <taxon>Bacillati</taxon>
        <taxon>Bacillota</taxon>
        <taxon>Clostridia</taxon>
        <taxon>Eubacteriales</taxon>
        <taxon>Oscillospiraceae</taxon>
        <taxon>Ruminococcus</taxon>
    </lineage>
</organism>
<sequence length="107" mass="11982">MRKTKFIIILLMAVLMTFSSAFCVSVSAASSLDEAVISGNYDGIEPIPTEKPEDKPVKHGKGFSSEDYALFYTQTTFLALLAGYLIIFKAKGTKTKEKMHRRKLDRK</sequence>
<keyword evidence="4" id="KW-1185">Reference proteome</keyword>
<gene>
    <name evidence="3" type="ORF">RBATCC27255_01338</name>
</gene>